<comment type="cofactor">
    <cofactor evidence="1">
        <name>heme</name>
        <dbReference type="ChEBI" id="CHEBI:30413"/>
    </cofactor>
</comment>
<dbReference type="EMBL" id="SHBH01000001">
    <property type="protein sequence ID" value="RZO27543.1"/>
    <property type="molecule type" value="Genomic_DNA"/>
</dbReference>
<evidence type="ECO:0000256" key="5">
    <source>
        <dbReference type="ARBA" id="ARBA00022989"/>
    </source>
</evidence>
<dbReference type="PANTHER" id="PTHR38689">
    <property type="entry name" value="SUCCINATE DEHYDROGENASE HYDROPHOBIC MEMBRANE ANCHOR SUBUNIT"/>
    <property type="match status" value="1"/>
</dbReference>
<feature type="transmembrane region" description="Helical" evidence="6">
    <location>
        <begin position="12"/>
        <end position="30"/>
    </location>
</feature>
<comment type="function">
    <text evidence="2">Membrane-anchoring subunit of succinate dehydrogenase (SDH).</text>
</comment>
<evidence type="ECO:0000256" key="3">
    <source>
        <dbReference type="ARBA" id="ARBA00004141"/>
    </source>
</evidence>
<proteinExistence type="predicted"/>
<dbReference type="GO" id="GO:0005886">
    <property type="term" value="C:plasma membrane"/>
    <property type="evidence" value="ECO:0007669"/>
    <property type="project" value="TreeGrafter"/>
</dbReference>
<dbReference type="GO" id="GO:0006099">
    <property type="term" value="P:tricarboxylic acid cycle"/>
    <property type="evidence" value="ECO:0007669"/>
    <property type="project" value="UniProtKB-UniPathway"/>
</dbReference>
<dbReference type="GO" id="GO:0017004">
    <property type="term" value="P:cytochrome complex assembly"/>
    <property type="evidence" value="ECO:0007669"/>
    <property type="project" value="TreeGrafter"/>
</dbReference>
<evidence type="ECO:0000256" key="1">
    <source>
        <dbReference type="ARBA" id="ARBA00001971"/>
    </source>
</evidence>
<gene>
    <name evidence="7" type="primary">sdhD</name>
    <name evidence="7" type="ORF">EVA95_00205</name>
</gene>
<sequence length="119" mass="14192">MKGSIIWYTQRYSAILLLCYVIYLANFIYFQNDITFFSWSNFFLSFQMRLFTSLTFVVLVIHAFIGLWTVGTDYLTERTLGFLSFAISKYANFLRRIYLSVFTFLGIVYLTVILYIIWL</sequence>
<evidence type="ECO:0000256" key="4">
    <source>
        <dbReference type="ARBA" id="ARBA00022692"/>
    </source>
</evidence>
<protein>
    <submittedName>
        <fullName evidence="7">Succinate dehydrogenase, hydrophobic membrane anchor protein</fullName>
    </submittedName>
</protein>
<dbReference type="SUPFAM" id="SSF81343">
    <property type="entry name" value="Fumarate reductase respiratory complex transmembrane subunits"/>
    <property type="match status" value="1"/>
</dbReference>
<dbReference type="PANTHER" id="PTHR38689:SF1">
    <property type="entry name" value="SUCCINATE DEHYDROGENASE HYDROPHOBIC MEMBRANE ANCHOR SUBUNIT"/>
    <property type="match status" value="1"/>
</dbReference>
<evidence type="ECO:0000313" key="8">
    <source>
        <dbReference type="Proteomes" id="UP000319384"/>
    </source>
</evidence>
<keyword evidence="6" id="KW-0472">Membrane</keyword>
<organism evidence="7 8">
    <name type="scientific">SAR86 cluster bacterium</name>
    <dbReference type="NCBI Taxonomy" id="2030880"/>
    <lineage>
        <taxon>Bacteria</taxon>
        <taxon>Pseudomonadati</taxon>
        <taxon>Pseudomonadota</taxon>
        <taxon>Gammaproteobacteria</taxon>
        <taxon>SAR86 cluster</taxon>
    </lineage>
</organism>
<dbReference type="Gene3D" id="1.20.1300.10">
    <property type="entry name" value="Fumarate reductase/succinate dehydrogenase, transmembrane subunit"/>
    <property type="match status" value="1"/>
</dbReference>
<dbReference type="UniPathway" id="UPA00223"/>
<dbReference type="InterPro" id="IPR014312">
    <property type="entry name" value="Succ_DH_anchor"/>
</dbReference>
<evidence type="ECO:0000313" key="7">
    <source>
        <dbReference type="EMBL" id="RZO27543.1"/>
    </source>
</evidence>
<dbReference type="GO" id="GO:0020037">
    <property type="term" value="F:heme binding"/>
    <property type="evidence" value="ECO:0007669"/>
    <property type="project" value="InterPro"/>
</dbReference>
<name>A0A520N249_9GAMM</name>
<dbReference type="NCBIfam" id="TIGR02968">
    <property type="entry name" value="succ_dehyd_anc"/>
    <property type="match status" value="1"/>
</dbReference>
<keyword evidence="4 6" id="KW-0812">Transmembrane</keyword>
<keyword evidence="5 6" id="KW-1133">Transmembrane helix</keyword>
<dbReference type="Proteomes" id="UP000319384">
    <property type="component" value="Unassembled WGS sequence"/>
</dbReference>
<dbReference type="GO" id="GO:0009055">
    <property type="term" value="F:electron transfer activity"/>
    <property type="evidence" value="ECO:0007669"/>
    <property type="project" value="TreeGrafter"/>
</dbReference>
<reference evidence="7 8" key="1">
    <citation type="submission" date="2019-02" db="EMBL/GenBank/DDBJ databases">
        <title>Prokaryotic population dynamics and viral predation in marine succession experiment using metagenomics: the confinement effect.</title>
        <authorList>
            <person name="Haro-Moreno J.M."/>
            <person name="Rodriguez-Valera F."/>
            <person name="Lopez-Perez M."/>
        </authorList>
    </citation>
    <scope>NUCLEOTIDE SEQUENCE [LARGE SCALE GENOMIC DNA]</scope>
    <source>
        <strain evidence="7">MED-G162</strain>
    </source>
</reference>
<accession>A0A520N249</accession>
<comment type="caution">
    <text evidence="7">The sequence shown here is derived from an EMBL/GenBank/DDBJ whole genome shotgun (WGS) entry which is preliminary data.</text>
</comment>
<feature type="transmembrane region" description="Helical" evidence="6">
    <location>
        <begin position="50"/>
        <end position="76"/>
    </location>
</feature>
<dbReference type="InterPro" id="IPR034804">
    <property type="entry name" value="SQR/QFR_C/D"/>
</dbReference>
<comment type="subcellular location">
    <subcellularLocation>
        <location evidence="3">Membrane</location>
        <topology evidence="3">Multi-pass membrane protein</topology>
    </subcellularLocation>
</comment>
<dbReference type="AlphaFoldDB" id="A0A520N249"/>
<evidence type="ECO:0000256" key="6">
    <source>
        <dbReference type="SAM" id="Phobius"/>
    </source>
</evidence>
<evidence type="ECO:0000256" key="2">
    <source>
        <dbReference type="ARBA" id="ARBA00004050"/>
    </source>
</evidence>
<feature type="transmembrane region" description="Helical" evidence="6">
    <location>
        <begin position="97"/>
        <end position="118"/>
    </location>
</feature>